<dbReference type="CDD" id="cd07709">
    <property type="entry name" value="flavodiiron_proteins_MBL-fold"/>
    <property type="match status" value="1"/>
</dbReference>
<dbReference type="InterPro" id="IPR029039">
    <property type="entry name" value="Flavoprotein-like_sf"/>
</dbReference>
<dbReference type="InterPro" id="IPR008254">
    <property type="entry name" value="Flavodoxin/NO_synth"/>
</dbReference>
<evidence type="ECO:0000313" key="2">
    <source>
        <dbReference type="EMBL" id="KYC53021.1"/>
    </source>
</evidence>
<dbReference type="Pfam" id="PF00258">
    <property type="entry name" value="Flavodoxin_1"/>
    <property type="match status" value="1"/>
</dbReference>
<dbReference type="InterPro" id="IPR036866">
    <property type="entry name" value="RibonucZ/Hydroxyglut_hydro"/>
</dbReference>
<name>A0A150J753_9EURY</name>
<dbReference type="GO" id="GO:0009055">
    <property type="term" value="F:electron transfer activity"/>
    <property type="evidence" value="ECO:0007669"/>
    <property type="project" value="InterPro"/>
</dbReference>
<keyword evidence="2" id="KW-0560">Oxidoreductase</keyword>
<dbReference type="PROSITE" id="PS50902">
    <property type="entry name" value="FLAVODOXIN_LIKE"/>
    <property type="match status" value="1"/>
</dbReference>
<organism evidence="2 3">
    <name type="scientific">Candidatus Methanofastidiosum methylothiophilum</name>
    <dbReference type="NCBI Taxonomy" id="1705564"/>
    <lineage>
        <taxon>Archaea</taxon>
        <taxon>Methanobacteriati</taxon>
        <taxon>Methanobacteriota</taxon>
        <taxon>Stenosarchaea group</taxon>
        <taxon>Candidatus Methanofastidiosia</taxon>
        <taxon>Candidatus Methanofastidiosales</taxon>
        <taxon>Candidatus Methanofastidiosaceae</taxon>
        <taxon>Candidatus Methanofastidiosum</taxon>
    </lineage>
</organism>
<comment type="caution">
    <text evidence="2">The sequence shown here is derived from an EMBL/GenBank/DDBJ whole genome shotgun (WGS) entry which is preliminary data.</text>
</comment>
<gene>
    <name evidence="2" type="primary">fpaA</name>
    <name evidence="2" type="ORF">AN188_01521</name>
</gene>
<protein>
    <submittedName>
        <fullName evidence="2">Type A flavoprotein FprA</fullName>
        <ecNumber evidence="2">1.-.-.-</ecNumber>
    </submittedName>
</protein>
<feature type="domain" description="Flavodoxin-like" evidence="1">
    <location>
        <begin position="238"/>
        <end position="376"/>
    </location>
</feature>
<dbReference type="Pfam" id="PF19583">
    <property type="entry name" value="ODP"/>
    <property type="match status" value="1"/>
</dbReference>
<dbReference type="SMART" id="SM00849">
    <property type="entry name" value="Lactamase_B"/>
    <property type="match status" value="1"/>
</dbReference>
<proteinExistence type="predicted"/>
<dbReference type="GO" id="GO:0016491">
    <property type="term" value="F:oxidoreductase activity"/>
    <property type="evidence" value="ECO:0007669"/>
    <property type="project" value="UniProtKB-KW"/>
</dbReference>
<dbReference type="SUPFAM" id="SSF56281">
    <property type="entry name" value="Metallo-hydrolase/oxidoreductase"/>
    <property type="match status" value="1"/>
</dbReference>
<dbReference type="InterPro" id="IPR016440">
    <property type="entry name" value="Rubredoxin-O_OxRdtase"/>
</dbReference>
<dbReference type="PANTHER" id="PTHR43717">
    <property type="entry name" value="ANAEROBIC NITRIC OXIDE REDUCTASE FLAVORUBREDOXIN"/>
    <property type="match status" value="1"/>
</dbReference>
<accession>A0A150J753</accession>
<evidence type="ECO:0000259" key="1">
    <source>
        <dbReference type="PROSITE" id="PS50902"/>
    </source>
</evidence>
<dbReference type="EC" id="1.-.-.-" evidence="2"/>
<dbReference type="EMBL" id="LNJB01000032">
    <property type="protein sequence ID" value="KYC53021.1"/>
    <property type="molecule type" value="Genomic_DNA"/>
</dbReference>
<dbReference type="GO" id="GO:0010181">
    <property type="term" value="F:FMN binding"/>
    <property type="evidence" value="ECO:0007669"/>
    <property type="project" value="InterPro"/>
</dbReference>
<dbReference type="GO" id="GO:0046872">
    <property type="term" value="F:metal ion binding"/>
    <property type="evidence" value="ECO:0007669"/>
    <property type="project" value="InterPro"/>
</dbReference>
<dbReference type="Proteomes" id="UP000092420">
    <property type="component" value="Unassembled WGS sequence"/>
</dbReference>
<dbReference type="InterPro" id="IPR045761">
    <property type="entry name" value="ODP_dom"/>
</dbReference>
<evidence type="ECO:0000313" key="3">
    <source>
        <dbReference type="Proteomes" id="UP000092420"/>
    </source>
</evidence>
<dbReference type="SUPFAM" id="SSF52218">
    <property type="entry name" value="Flavoproteins"/>
    <property type="match status" value="1"/>
</dbReference>
<dbReference type="Gene3D" id="3.40.50.360">
    <property type="match status" value="1"/>
</dbReference>
<dbReference type="Gene3D" id="3.60.15.10">
    <property type="entry name" value="Ribonuclease Z/Hydroxyacylglutathione hydrolase-like"/>
    <property type="match status" value="1"/>
</dbReference>
<dbReference type="PANTHER" id="PTHR43717:SF1">
    <property type="entry name" value="ANAEROBIC NITRIC OXIDE REDUCTASE FLAVORUBREDOXIN"/>
    <property type="match status" value="1"/>
</dbReference>
<sequence length="385" mass="43630">MKSFNLKEGIFWVGAIDYNPPIFGPSLSKGTTYNSYLISDEKTALIDTVKHGFTQELVSRISDAIDISKIDYIVIGNYQMDHTGSLPFLMKRAKNAKIVTTEGSKKAIEKYHGGQWEFEIVSDGDLINLGRTTLLFREFKLNDCDLLLTYSVENKILFSGDLFSQHIATTERTDIDIKNLESDALSYFVNYLTTLSKLPSFKDVKILAPNHGAVWIKDAKNIIQKYEDWIKRESKNKAIIIYGSTWRGTEKMAYAIADGIGSVGTEIEVINYENSNLEDILVKVFESKSIVIGCPSSNYGVPFELYKILYSLKQLNLNNRLLMLFSCYHFKESPIPLLLGLTSDLGFELFESPLEIQYMPDEEEIGICFELGRKIGEKTKSNKSK</sequence>
<dbReference type="AlphaFoldDB" id="A0A150J753"/>
<reference evidence="2 3" key="1">
    <citation type="journal article" date="2016" name="ISME J.">
        <title>Chasing the elusive Euryarchaeota class WSA2: genomes reveal a uniquely fastidious methyl-reducing methanogen.</title>
        <authorList>
            <person name="Nobu M.K."/>
            <person name="Narihiro T."/>
            <person name="Kuroda K."/>
            <person name="Mei R."/>
            <person name="Liu W.T."/>
        </authorList>
    </citation>
    <scope>NUCLEOTIDE SEQUENCE [LARGE SCALE GENOMIC DNA]</scope>
    <source>
        <strain evidence="2">ADurb1013_Bin02101</strain>
    </source>
</reference>
<dbReference type="InterPro" id="IPR001279">
    <property type="entry name" value="Metallo-B-lactamas"/>
</dbReference>
<dbReference type="PIRSF" id="PIRSF005243">
    <property type="entry name" value="ROO"/>
    <property type="match status" value="1"/>
</dbReference>